<proteinExistence type="inferred from homology"/>
<evidence type="ECO:0000256" key="6">
    <source>
        <dbReference type="ARBA" id="ARBA00023128"/>
    </source>
</evidence>
<evidence type="ECO:0000313" key="11">
    <source>
        <dbReference type="Proteomes" id="UP000383932"/>
    </source>
</evidence>
<dbReference type="PROSITE" id="PS50920">
    <property type="entry name" value="SOLCAR"/>
    <property type="match status" value="2"/>
</dbReference>
<comment type="subcellular location">
    <subcellularLocation>
        <location evidence="1">Mitochondrion membrane</location>
        <topology evidence="1">Multi-pass membrane protein</topology>
    </subcellularLocation>
</comment>
<name>A0A5N5QEE2_9AGAM</name>
<dbReference type="GO" id="GO:0031966">
    <property type="term" value="C:mitochondrial membrane"/>
    <property type="evidence" value="ECO:0007669"/>
    <property type="project" value="UniProtKB-SubCell"/>
</dbReference>
<dbReference type="InterPro" id="IPR018108">
    <property type="entry name" value="MCP_transmembrane"/>
</dbReference>
<dbReference type="PANTHER" id="PTHR24089">
    <property type="entry name" value="SOLUTE CARRIER FAMILY 25"/>
    <property type="match status" value="1"/>
</dbReference>
<dbReference type="EMBL" id="SSOP01000226">
    <property type="protein sequence ID" value="KAB5589816.1"/>
    <property type="molecule type" value="Genomic_DNA"/>
</dbReference>
<evidence type="ECO:0000256" key="4">
    <source>
        <dbReference type="ARBA" id="ARBA00022737"/>
    </source>
</evidence>
<keyword evidence="7 8" id="KW-0472">Membrane</keyword>
<organism evidence="10 11">
    <name type="scientific">Ceratobasidium theobromae</name>
    <dbReference type="NCBI Taxonomy" id="1582974"/>
    <lineage>
        <taxon>Eukaryota</taxon>
        <taxon>Fungi</taxon>
        <taxon>Dikarya</taxon>
        <taxon>Basidiomycota</taxon>
        <taxon>Agaricomycotina</taxon>
        <taxon>Agaricomycetes</taxon>
        <taxon>Cantharellales</taxon>
        <taxon>Ceratobasidiaceae</taxon>
        <taxon>Ceratobasidium</taxon>
    </lineage>
</organism>
<dbReference type="PRINTS" id="PR00926">
    <property type="entry name" value="MITOCARRIER"/>
</dbReference>
<dbReference type="Pfam" id="PF00153">
    <property type="entry name" value="Mito_carr"/>
    <property type="match status" value="3"/>
</dbReference>
<evidence type="ECO:0000256" key="5">
    <source>
        <dbReference type="ARBA" id="ARBA00022989"/>
    </source>
</evidence>
<comment type="caution">
    <text evidence="10">The sequence shown here is derived from an EMBL/GenBank/DDBJ whole genome shotgun (WGS) entry which is preliminary data.</text>
</comment>
<feature type="repeat" description="Solcar" evidence="8">
    <location>
        <begin position="13"/>
        <end position="89"/>
    </location>
</feature>
<dbReference type="InterPro" id="IPR002067">
    <property type="entry name" value="MCP"/>
</dbReference>
<evidence type="ECO:0000256" key="2">
    <source>
        <dbReference type="ARBA" id="ARBA00022448"/>
    </source>
</evidence>
<evidence type="ECO:0000256" key="8">
    <source>
        <dbReference type="PROSITE-ProRule" id="PRU00282"/>
    </source>
</evidence>
<protein>
    <submittedName>
        <fullName evidence="10">Mitochondrial carrier</fullName>
    </submittedName>
</protein>
<feature type="repeat" description="Solcar" evidence="8">
    <location>
        <begin position="257"/>
        <end position="350"/>
    </location>
</feature>
<evidence type="ECO:0000256" key="9">
    <source>
        <dbReference type="RuleBase" id="RU000488"/>
    </source>
</evidence>
<dbReference type="SUPFAM" id="SSF103506">
    <property type="entry name" value="Mitochondrial carrier"/>
    <property type="match status" value="1"/>
</dbReference>
<comment type="similarity">
    <text evidence="9">Belongs to the mitochondrial carrier (TC 2.A.29) family.</text>
</comment>
<dbReference type="AlphaFoldDB" id="A0A5N5QEE2"/>
<evidence type="ECO:0000256" key="7">
    <source>
        <dbReference type="ARBA" id="ARBA00023136"/>
    </source>
</evidence>
<sequence>MADKRSRIPFLSAQTASYFVAGGIAGAASRTVVQPTGPNSAYQGVWASLVKMWREEGWRGMMAGNGINCLRIVPYSAVQFTTYEKLKKVRLACWFCTRLSHQLLTANGSPLDTPTRLLAGALAGITSVTTTYPLDLIRSRLSIASASIRVPPPTSAAPPRLTRAMSTLLQHPSPIPGQPAPPRAPVPSMWGMALKVMREEGGIRGLYRCVARHFPARLTPRSGLVPTAVGVAPYVGINFASYERLRQIITPDPSVEYSIPRKLLCGALAGSISQTLTYPFDVLRRKMQVVGMQSGVLGYKYNGAIDALRTIVRVEGAAGLYRGLWPNLHFSAQTLFQSCDFERYDISTTTMAPEITIHQPDSFHPSFSRDEFDVDGFMGKWYVVWSTLPLWKSRTDVTITYAPISNPDPNAPLKFDDTVEYRSSPGAAPSQIVGVDTLADTPPPGAPAGYRPASVYNWRGRGWQVAFHQPTNQPTKN</sequence>
<dbReference type="Gene3D" id="1.50.40.10">
    <property type="entry name" value="Mitochondrial carrier domain"/>
    <property type="match status" value="1"/>
</dbReference>
<accession>A0A5N5QEE2</accession>
<dbReference type="OrthoDB" id="270584at2759"/>
<keyword evidence="4" id="KW-0677">Repeat</keyword>
<evidence type="ECO:0000313" key="10">
    <source>
        <dbReference type="EMBL" id="KAB5589816.1"/>
    </source>
</evidence>
<keyword evidence="6" id="KW-0496">Mitochondrion</keyword>
<keyword evidence="5" id="KW-1133">Transmembrane helix</keyword>
<dbReference type="Proteomes" id="UP000383932">
    <property type="component" value="Unassembled WGS sequence"/>
</dbReference>
<dbReference type="InterPro" id="IPR023395">
    <property type="entry name" value="MCP_dom_sf"/>
</dbReference>
<keyword evidence="11" id="KW-1185">Reference proteome</keyword>
<keyword evidence="2 9" id="KW-0813">Transport</keyword>
<evidence type="ECO:0000256" key="3">
    <source>
        <dbReference type="ARBA" id="ARBA00022692"/>
    </source>
</evidence>
<gene>
    <name evidence="10" type="ORF">CTheo_6740</name>
</gene>
<dbReference type="GO" id="GO:0055085">
    <property type="term" value="P:transmembrane transport"/>
    <property type="evidence" value="ECO:0007669"/>
    <property type="project" value="InterPro"/>
</dbReference>
<evidence type="ECO:0000256" key="1">
    <source>
        <dbReference type="ARBA" id="ARBA00004225"/>
    </source>
</evidence>
<keyword evidence="3 8" id="KW-0812">Transmembrane</keyword>
<reference evidence="10 11" key="1">
    <citation type="journal article" date="2019" name="Fungal Biol. Biotechnol.">
        <title>Draft genome sequence of fastidious pathogen Ceratobasidium theobromae, which causes vascular-streak dieback in Theobroma cacao.</title>
        <authorList>
            <person name="Ali S.S."/>
            <person name="Asman A."/>
            <person name="Shao J."/>
            <person name="Firmansyah A.P."/>
            <person name="Susilo A.W."/>
            <person name="Rosmana A."/>
            <person name="McMahon P."/>
            <person name="Junaid M."/>
            <person name="Guest D."/>
            <person name="Kheng T.Y."/>
            <person name="Meinhardt L.W."/>
            <person name="Bailey B.A."/>
        </authorList>
    </citation>
    <scope>NUCLEOTIDE SEQUENCE [LARGE SCALE GENOMIC DNA]</scope>
    <source>
        <strain evidence="10 11">CT2</strain>
    </source>
</reference>